<sequence>MIGEHAVVFGEPAIALPIPTIRLRATVTPAEHGQSVTSAFYNGSLTDAIDTNFSGIATLVRQLLRNFEASDQPLTLDIVSDLPPERGMGSSAATAIAIVRTFYDAFGQDIDRPTVLRWADVSERIIHGNPSGIDAATTSADHPQWIIKGQAPRPIASLNRGVLVIADSGIQGQTRAAVTAVTRFREQDPEAANAAIHALGQLTRQAAVTITNQDVVELGRIMGTAQEYLAQLGVSTPVLERLITVANGAGSLGTKLTGGGMGGCIIAMAPDLGTANHIAQQLQLAGAPQTWIHNFAVQSARGEKHA</sequence>
<evidence type="ECO:0000256" key="4">
    <source>
        <dbReference type="ARBA" id="ARBA00022741"/>
    </source>
</evidence>
<dbReference type="GO" id="GO:0019287">
    <property type="term" value="P:isopentenyl diphosphate biosynthetic process, mevalonate pathway"/>
    <property type="evidence" value="ECO:0007669"/>
    <property type="project" value="UniProtKB-UniPathway"/>
</dbReference>
<keyword evidence="7" id="KW-0460">Magnesium</keyword>
<evidence type="ECO:0000259" key="10">
    <source>
        <dbReference type="Pfam" id="PF00288"/>
    </source>
</evidence>
<feature type="domain" description="GHMP kinase C-terminal" evidence="11">
    <location>
        <begin position="210"/>
        <end position="283"/>
    </location>
</feature>
<evidence type="ECO:0000256" key="3">
    <source>
        <dbReference type="ARBA" id="ARBA00022679"/>
    </source>
</evidence>
<keyword evidence="3" id="KW-0808">Transferase</keyword>
<dbReference type="GO" id="GO:0005524">
    <property type="term" value="F:ATP binding"/>
    <property type="evidence" value="ECO:0007669"/>
    <property type="project" value="UniProtKB-KW"/>
</dbReference>
<dbReference type="InterPro" id="IPR006204">
    <property type="entry name" value="GHMP_kinase_N_dom"/>
</dbReference>
<dbReference type="SUPFAM" id="SSF55060">
    <property type="entry name" value="GHMP Kinase, C-terminal domain"/>
    <property type="match status" value="1"/>
</dbReference>
<name>A0A0R1TW34_9LACO</name>
<dbReference type="Pfam" id="PF08544">
    <property type="entry name" value="GHMP_kinases_C"/>
    <property type="match status" value="1"/>
</dbReference>
<evidence type="ECO:0000259" key="11">
    <source>
        <dbReference type="Pfam" id="PF08544"/>
    </source>
</evidence>
<keyword evidence="2" id="KW-0444">Lipid biosynthesis</keyword>
<accession>A0A0R1TW34</accession>
<dbReference type="InterPro" id="IPR036554">
    <property type="entry name" value="GHMP_kinase_C_sf"/>
</dbReference>
<dbReference type="Gene3D" id="3.30.70.890">
    <property type="entry name" value="GHMP kinase, C-terminal domain"/>
    <property type="match status" value="1"/>
</dbReference>
<protein>
    <submittedName>
        <fullName evidence="12">Mevalonate kinase</fullName>
    </submittedName>
</protein>
<keyword evidence="1" id="KW-0963">Cytoplasm</keyword>
<keyword evidence="8" id="KW-0443">Lipid metabolism</keyword>
<dbReference type="GO" id="GO:0005829">
    <property type="term" value="C:cytosol"/>
    <property type="evidence" value="ECO:0007669"/>
    <property type="project" value="TreeGrafter"/>
</dbReference>
<evidence type="ECO:0000313" key="13">
    <source>
        <dbReference type="Proteomes" id="UP000051922"/>
    </source>
</evidence>
<reference evidence="12 13" key="1">
    <citation type="journal article" date="2015" name="Genome Announc.">
        <title>Expanding the biotechnology potential of lactobacilli through comparative genomics of 213 strains and associated genera.</title>
        <authorList>
            <person name="Sun Z."/>
            <person name="Harris H.M."/>
            <person name="McCann A."/>
            <person name="Guo C."/>
            <person name="Argimon S."/>
            <person name="Zhang W."/>
            <person name="Yang X."/>
            <person name="Jeffery I.B."/>
            <person name="Cooney J.C."/>
            <person name="Kagawa T.F."/>
            <person name="Liu W."/>
            <person name="Song Y."/>
            <person name="Salvetti E."/>
            <person name="Wrobel A."/>
            <person name="Rasinkangas P."/>
            <person name="Parkhill J."/>
            <person name="Rea M.C."/>
            <person name="O'Sullivan O."/>
            <person name="Ritari J."/>
            <person name="Douillard F.P."/>
            <person name="Paul Ross R."/>
            <person name="Yang R."/>
            <person name="Briner A.E."/>
            <person name="Felis G.E."/>
            <person name="de Vos W.M."/>
            <person name="Barrangou R."/>
            <person name="Klaenhammer T.R."/>
            <person name="Caufield P.W."/>
            <person name="Cui Y."/>
            <person name="Zhang H."/>
            <person name="O'Toole P.W."/>
        </authorList>
    </citation>
    <scope>NUCLEOTIDE SEQUENCE [LARGE SCALE GENOMIC DNA]</scope>
    <source>
        <strain evidence="12 13">DSM 15945</strain>
    </source>
</reference>
<comment type="caution">
    <text evidence="12">The sequence shown here is derived from an EMBL/GenBank/DDBJ whole genome shotgun (WGS) entry which is preliminary data.</text>
</comment>
<dbReference type="InterPro" id="IPR020568">
    <property type="entry name" value="Ribosomal_Su5_D2-typ_SF"/>
</dbReference>
<gene>
    <name evidence="12" type="ORF">FC50_GL001600</name>
</gene>
<dbReference type="NCBIfam" id="TIGR00549">
    <property type="entry name" value="mevalon_kin"/>
    <property type="match status" value="1"/>
</dbReference>
<keyword evidence="13" id="KW-1185">Reference proteome</keyword>
<evidence type="ECO:0000313" key="12">
    <source>
        <dbReference type="EMBL" id="KRL85436.1"/>
    </source>
</evidence>
<dbReference type="EMBL" id="AZFJ01000052">
    <property type="protein sequence ID" value="KRL85436.1"/>
    <property type="molecule type" value="Genomic_DNA"/>
</dbReference>
<evidence type="ECO:0000256" key="8">
    <source>
        <dbReference type="ARBA" id="ARBA00023098"/>
    </source>
</evidence>
<dbReference type="InterPro" id="IPR013750">
    <property type="entry name" value="GHMP_kinase_C_dom"/>
</dbReference>
<dbReference type="SUPFAM" id="SSF54211">
    <property type="entry name" value="Ribosomal protein S5 domain 2-like"/>
    <property type="match status" value="1"/>
</dbReference>
<dbReference type="UniPathway" id="UPA00057">
    <property type="reaction ID" value="UER00098"/>
</dbReference>
<dbReference type="Gene3D" id="3.30.230.10">
    <property type="match status" value="1"/>
</dbReference>
<evidence type="ECO:0000256" key="2">
    <source>
        <dbReference type="ARBA" id="ARBA00022516"/>
    </source>
</evidence>
<dbReference type="Pfam" id="PF00288">
    <property type="entry name" value="GHMP_kinases_N"/>
    <property type="match status" value="1"/>
</dbReference>
<comment type="pathway">
    <text evidence="9">Isoprenoid biosynthesis; isopentenyl diphosphate biosynthesis via mevalonate pathway; isopentenyl diphosphate from (R)-mevalonate: step 1/3.</text>
</comment>
<evidence type="ECO:0000256" key="1">
    <source>
        <dbReference type="ARBA" id="ARBA00022490"/>
    </source>
</evidence>
<evidence type="ECO:0000256" key="6">
    <source>
        <dbReference type="ARBA" id="ARBA00022840"/>
    </source>
</evidence>
<dbReference type="PANTHER" id="PTHR43290:SF2">
    <property type="entry name" value="MEVALONATE KINASE"/>
    <property type="match status" value="1"/>
</dbReference>
<dbReference type="AlphaFoldDB" id="A0A0R1TW34"/>
<keyword evidence="5 12" id="KW-0418">Kinase</keyword>
<dbReference type="InterPro" id="IPR014721">
    <property type="entry name" value="Ribsml_uS5_D2-typ_fold_subgr"/>
</dbReference>
<dbReference type="Proteomes" id="UP000051922">
    <property type="component" value="Unassembled WGS sequence"/>
</dbReference>
<evidence type="ECO:0000256" key="7">
    <source>
        <dbReference type="ARBA" id="ARBA00022842"/>
    </source>
</evidence>
<evidence type="ECO:0000256" key="9">
    <source>
        <dbReference type="ARBA" id="ARBA00029438"/>
    </source>
</evidence>
<dbReference type="PATRIC" id="fig|1423783.4.peg.1642"/>
<organism evidence="12 13">
    <name type="scientific">Lacticaseibacillus pantheris DSM 15945 = JCM 12539 = NBRC 106106</name>
    <dbReference type="NCBI Taxonomy" id="1423783"/>
    <lineage>
        <taxon>Bacteria</taxon>
        <taxon>Bacillati</taxon>
        <taxon>Bacillota</taxon>
        <taxon>Bacilli</taxon>
        <taxon>Lactobacillales</taxon>
        <taxon>Lactobacillaceae</taxon>
        <taxon>Lacticaseibacillus</taxon>
    </lineage>
</organism>
<feature type="domain" description="GHMP kinase N-terminal" evidence="10">
    <location>
        <begin position="61"/>
        <end position="136"/>
    </location>
</feature>
<dbReference type="PANTHER" id="PTHR43290">
    <property type="entry name" value="MEVALONATE KINASE"/>
    <property type="match status" value="1"/>
</dbReference>
<keyword evidence="6" id="KW-0067">ATP-binding</keyword>
<dbReference type="GO" id="GO:0004496">
    <property type="term" value="F:mevalonate kinase activity"/>
    <property type="evidence" value="ECO:0007669"/>
    <property type="project" value="InterPro"/>
</dbReference>
<keyword evidence="4" id="KW-0547">Nucleotide-binding</keyword>
<dbReference type="PRINTS" id="PR00959">
    <property type="entry name" value="MEVGALKINASE"/>
</dbReference>
<dbReference type="STRING" id="1423783.FC50_GL001600"/>
<dbReference type="InterPro" id="IPR006205">
    <property type="entry name" value="Mev_gal_kin"/>
</dbReference>
<evidence type="ECO:0000256" key="5">
    <source>
        <dbReference type="ARBA" id="ARBA00022777"/>
    </source>
</evidence>
<proteinExistence type="predicted"/>